<sequence>MTSEFESASPGAMYNHGHHESVPRSHSWRTAAISADCLLPFLKPDTRDWSRPRARLHHGSVAEARAAWCPKR</sequence>
<evidence type="ECO:0000313" key="1">
    <source>
        <dbReference type="EMBL" id="KAH7906194.1"/>
    </source>
</evidence>
<reference evidence="1" key="1">
    <citation type="journal article" date="2021" name="New Phytol.">
        <title>Evolutionary innovations through gain and loss of genes in the ectomycorrhizal Boletales.</title>
        <authorList>
            <person name="Wu G."/>
            <person name="Miyauchi S."/>
            <person name="Morin E."/>
            <person name="Kuo A."/>
            <person name="Drula E."/>
            <person name="Varga T."/>
            <person name="Kohler A."/>
            <person name="Feng B."/>
            <person name="Cao Y."/>
            <person name="Lipzen A."/>
            <person name="Daum C."/>
            <person name="Hundley H."/>
            <person name="Pangilinan J."/>
            <person name="Johnson J."/>
            <person name="Barry K."/>
            <person name="LaButti K."/>
            <person name="Ng V."/>
            <person name="Ahrendt S."/>
            <person name="Min B."/>
            <person name="Choi I.G."/>
            <person name="Park H."/>
            <person name="Plett J.M."/>
            <person name="Magnuson J."/>
            <person name="Spatafora J.W."/>
            <person name="Nagy L.G."/>
            <person name="Henrissat B."/>
            <person name="Grigoriev I.V."/>
            <person name="Yang Z.L."/>
            <person name="Xu J."/>
            <person name="Martin F.M."/>
        </authorList>
    </citation>
    <scope>NUCLEOTIDE SEQUENCE</scope>
    <source>
        <strain evidence="1">ATCC 28755</strain>
    </source>
</reference>
<gene>
    <name evidence="1" type="ORF">BJ138DRAFT_1016618</name>
</gene>
<keyword evidence="2" id="KW-1185">Reference proteome</keyword>
<dbReference type="Proteomes" id="UP000790377">
    <property type="component" value="Unassembled WGS sequence"/>
</dbReference>
<protein>
    <submittedName>
        <fullName evidence="1">Uncharacterized protein</fullName>
    </submittedName>
</protein>
<evidence type="ECO:0000313" key="2">
    <source>
        <dbReference type="Proteomes" id="UP000790377"/>
    </source>
</evidence>
<comment type="caution">
    <text evidence="1">The sequence shown here is derived from an EMBL/GenBank/DDBJ whole genome shotgun (WGS) entry which is preliminary data.</text>
</comment>
<name>A0ACB7ZZ89_9AGAM</name>
<proteinExistence type="predicted"/>
<organism evidence="1 2">
    <name type="scientific">Hygrophoropsis aurantiaca</name>
    <dbReference type="NCBI Taxonomy" id="72124"/>
    <lineage>
        <taxon>Eukaryota</taxon>
        <taxon>Fungi</taxon>
        <taxon>Dikarya</taxon>
        <taxon>Basidiomycota</taxon>
        <taxon>Agaricomycotina</taxon>
        <taxon>Agaricomycetes</taxon>
        <taxon>Agaricomycetidae</taxon>
        <taxon>Boletales</taxon>
        <taxon>Coniophorineae</taxon>
        <taxon>Hygrophoropsidaceae</taxon>
        <taxon>Hygrophoropsis</taxon>
    </lineage>
</organism>
<dbReference type="EMBL" id="MU268055">
    <property type="protein sequence ID" value="KAH7906194.1"/>
    <property type="molecule type" value="Genomic_DNA"/>
</dbReference>
<accession>A0ACB7ZZ89</accession>